<organism evidence="2 3">
    <name type="scientific">Natrinema pallidum</name>
    <dbReference type="NCBI Taxonomy" id="69527"/>
    <lineage>
        <taxon>Archaea</taxon>
        <taxon>Methanobacteriati</taxon>
        <taxon>Methanobacteriota</taxon>
        <taxon>Stenosarchaea group</taxon>
        <taxon>Halobacteria</taxon>
        <taxon>Halobacteriales</taxon>
        <taxon>Natrialbaceae</taxon>
        <taxon>Natrinema</taxon>
    </lineage>
</organism>
<keyword evidence="1" id="KW-1133">Transmembrane helix</keyword>
<gene>
    <name evidence="2" type="ORF">FGF80_13070</name>
</gene>
<dbReference type="EMBL" id="CP040637">
    <property type="protein sequence ID" value="QCW04109.1"/>
    <property type="molecule type" value="Genomic_DNA"/>
</dbReference>
<reference evidence="3" key="1">
    <citation type="submission" date="2019-05" db="EMBL/GenBank/DDBJ databases">
        <title>Complete Genome Sequence and Methylation Pattern of the Halophilic Archaeon Natrinema pallidum BOL6-1.</title>
        <authorList>
            <person name="DasSarma P."/>
            <person name="DasSarma B.P."/>
            <person name="DasSarma S.L."/>
            <person name="Martinez F.L."/>
            <person name="Guzman D."/>
            <person name="Roberts R.J."/>
            <person name="DasSarma S."/>
        </authorList>
    </citation>
    <scope>NUCLEOTIDE SEQUENCE [LARGE SCALE GENOMIC DNA]</scope>
    <source>
        <strain evidence="3">BOL6-1</strain>
    </source>
</reference>
<dbReference type="KEGG" id="npl:FGF80_13070"/>
<protein>
    <submittedName>
        <fullName evidence="2">Uncharacterized protein</fullName>
    </submittedName>
</protein>
<accession>A0A4P9TH36</accession>
<evidence type="ECO:0000313" key="2">
    <source>
        <dbReference type="EMBL" id="QCW04109.1"/>
    </source>
</evidence>
<evidence type="ECO:0000256" key="1">
    <source>
        <dbReference type="SAM" id="Phobius"/>
    </source>
</evidence>
<feature type="transmembrane region" description="Helical" evidence="1">
    <location>
        <begin position="29"/>
        <end position="54"/>
    </location>
</feature>
<dbReference type="Proteomes" id="UP000307562">
    <property type="component" value="Chromosome"/>
</dbReference>
<sequence>MISFLLLIMGVYAVYVDATRRETDCPIGWAIATLAVGSVGPIFLGMFLLLYLVLHAIEARWVRWSRGHAV</sequence>
<name>A0A4P9TH36_9EURY</name>
<keyword evidence="1" id="KW-0812">Transmembrane</keyword>
<dbReference type="GeneID" id="96156947"/>
<dbReference type="AlphaFoldDB" id="A0A4P9TH36"/>
<keyword evidence="1" id="KW-0472">Membrane</keyword>
<proteinExistence type="predicted"/>
<dbReference type="RefSeq" id="WP_006185378.1">
    <property type="nucleotide sequence ID" value="NZ_CP040637.1"/>
</dbReference>
<evidence type="ECO:0000313" key="3">
    <source>
        <dbReference type="Proteomes" id="UP000307562"/>
    </source>
</evidence>
<keyword evidence="3" id="KW-1185">Reference proteome</keyword>